<dbReference type="FunFam" id="3.30.980.10:FF:000004">
    <property type="entry name" value="Alanine--tRNA ligase, cytoplasmic"/>
    <property type="match status" value="1"/>
</dbReference>
<evidence type="ECO:0000256" key="15">
    <source>
        <dbReference type="SAM" id="Coils"/>
    </source>
</evidence>
<keyword evidence="5" id="KW-0820">tRNA-binding</keyword>
<evidence type="ECO:0000256" key="1">
    <source>
        <dbReference type="ARBA" id="ARBA00001947"/>
    </source>
</evidence>
<name>A0A3B8WJ81_MARNT</name>
<evidence type="ECO:0000259" key="16">
    <source>
        <dbReference type="PROSITE" id="PS50860"/>
    </source>
</evidence>
<dbReference type="Proteomes" id="UP000261325">
    <property type="component" value="Unassembled WGS sequence"/>
</dbReference>
<dbReference type="InterPro" id="IPR018163">
    <property type="entry name" value="Thr/Ala-tRNA-synth_IIc_edit"/>
</dbReference>
<comment type="cofactor">
    <cofactor evidence="1">
        <name>Zn(2+)</name>
        <dbReference type="ChEBI" id="CHEBI:29105"/>
    </cofactor>
</comment>
<evidence type="ECO:0000256" key="11">
    <source>
        <dbReference type="ARBA" id="ARBA00022884"/>
    </source>
</evidence>
<dbReference type="GO" id="GO:0002161">
    <property type="term" value="F:aminoacyl-tRNA deacylase activity"/>
    <property type="evidence" value="ECO:0007669"/>
    <property type="project" value="TreeGrafter"/>
</dbReference>
<feature type="non-terminal residue" evidence="17">
    <location>
        <position position="1"/>
    </location>
</feature>
<dbReference type="PROSITE" id="PS50860">
    <property type="entry name" value="AA_TRNA_LIGASE_II_ALA"/>
    <property type="match status" value="1"/>
</dbReference>
<keyword evidence="12" id="KW-0648">Protein biosynthesis</keyword>
<feature type="coiled-coil region" evidence="15">
    <location>
        <begin position="125"/>
        <end position="159"/>
    </location>
</feature>
<dbReference type="Gene3D" id="3.30.980.10">
    <property type="entry name" value="Threonyl-trna Synthetase, Chain A, domain 2"/>
    <property type="match status" value="1"/>
</dbReference>
<dbReference type="FunFam" id="3.10.310.40:FF:000001">
    <property type="entry name" value="Alanine--tRNA ligase"/>
    <property type="match status" value="1"/>
</dbReference>
<dbReference type="InterPro" id="IPR018165">
    <property type="entry name" value="Ala-tRNA-synth_IIc_core"/>
</dbReference>
<keyword evidence="7" id="KW-0479">Metal-binding</keyword>
<evidence type="ECO:0000313" key="17">
    <source>
        <dbReference type="EMBL" id="HAC30324.1"/>
    </source>
</evidence>
<dbReference type="Gene3D" id="3.10.310.40">
    <property type="match status" value="1"/>
</dbReference>
<dbReference type="Pfam" id="PF07973">
    <property type="entry name" value="tRNA_SAD"/>
    <property type="match status" value="1"/>
</dbReference>
<evidence type="ECO:0000256" key="10">
    <source>
        <dbReference type="ARBA" id="ARBA00022840"/>
    </source>
</evidence>
<dbReference type="GO" id="GO:0000049">
    <property type="term" value="F:tRNA binding"/>
    <property type="evidence" value="ECO:0007669"/>
    <property type="project" value="UniProtKB-KW"/>
</dbReference>
<evidence type="ECO:0000256" key="8">
    <source>
        <dbReference type="ARBA" id="ARBA00022741"/>
    </source>
</evidence>
<evidence type="ECO:0000256" key="4">
    <source>
        <dbReference type="ARBA" id="ARBA00017959"/>
    </source>
</evidence>
<dbReference type="EMBL" id="DLYI01000290">
    <property type="protein sequence ID" value="HAC30324.1"/>
    <property type="molecule type" value="Genomic_DNA"/>
</dbReference>
<accession>A0A3B8WJ81</accession>
<dbReference type="GO" id="GO:0006419">
    <property type="term" value="P:alanyl-tRNA aminoacylation"/>
    <property type="evidence" value="ECO:0007669"/>
    <property type="project" value="InterPro"/>
</dbReference>
<dbReference type="InterPro" id="IPR050058">
    <property type="entry name" value="Ala-tRNA_ligase"/>
</dbReference>
<keyword evidence="11" id="KW-0694">RNA-binding</keyword>
<keyword evidence="6 17" id="KW-0436">Ligase</keyword>
<dbReference type="PANTHER" id="PTHR11777">
    <property type="entry name" value="ALANYL-TRNA SYNTHETASE"/>
    <property type="match status" value="1"/>
</dbReference>
<dbReference type="GO" id="GO:0046872">
    <property type="term" value="F:metal ion binding"/>
    <property type="evidence" value="ECO:0007669"/>
    <property type="project" value="UniProtKB-KW"/>
</dbReference>
<dbReference type="Pfam" id="PF02272">
    <property type="entry name" value="DHHA1"/>
    <property type="match status" value="1"/>
</dbReference>
<keyword evidence="15" id="KW-0175">Coiled coil</keyword>
<keyword evidence="8" id="KW-0547">Nucleotide-binding</keyword>
<evidence type="ECO:0000313" key="18">
    <source>
        <dbReference type="Proteomes" id="UP000261325"/>
    </source>
</evidence>
<proteinExistence type="inferred from homology"/>
<dbReference type="GO" id="GO:0005524">
    <property type="term" value="F:ATP binding"/>
    <property type="evidence" value="ECO:0007669"/>
    <property type="project" value="UniProtKB-KW"/>
</dbReference>
<sequence length="276" mass="29195">AVTPEQLREIERTVNEQILENTPVDIDITDMDTAKEKGAMALFGEKYGDVVRVLTMGTDKYSVELCGGTHVARTGDIGLFRITSESGISSGVRRIEAVTGLGALEWVDETERTLRETARLVKGTRDSVVDKVKQVLDRNRQLEKDVDALKAKLASSAGTDLAGSAVEVAGLKVVASEMEGADRKALMETADQLKNKLGEGVVVLATVEDGKVVLVAGVTKSATNRIKAGDLMKHLASLVDGKGGGRPDMAQGGGNDPSRLAEALAGVPAWVEQNIG</sequence>
<feature type="domain" description="Alanyl-transfer RNA synthetases family profile" evidence="16">
    <location>
        <begin position="1"/>
        <end position="109"/>
    </location>
</feature>
<dbReference type="GO" id="GO:0004813">
    <property type="term" value="F:alanine-tRNA ligase activity"/>
    <property type="evidence" value="ECO:0007669"/>
    <property type="project" value="UniProtKB-EC"/>
</dbReference>
<comment type="similarity">
    <text evidence="2">Belongs to the class-II aminoacyl-tRNA synthetase family.</text>
</comment>
<evidence type="ECO:0000256" key="13">
    <source>
        <dbReference type="ARBA" id="ARBA00023146"/>
    </source>
</evidence>
<evidence type="ECO:0000256" key="3">
    <source>
        <dbReference type="ARBA" id="ARBA00013168"/>
    </source>
</evidence>
<dbReference type="AlphaFoldDB" id="A0A3B8WJ81"/>
<evidence type="ECO:0000256" key="9">
    <source>
        <dbReference type="ARBA" id="ARBA00022833"/>
    </source>
</evidence>
<dbReference type="SUPFAM" id="SSF55186">
    <property type="entry name" value="ThrRS/AlaRS common domain"/>
    <property type="match status" value="1"/>
</dbReference>
<dbReference type="FunFam" id="3.30.54.20:FF:000001">
    <property type="entry name" value="Alanine--tRNA ligase"/>
    <property type="match status" value="1"/>
</dbReference>
<evidence type="ECO:0000256" key="6">
    <source>
        <dbReference type="ARBA" id="ARBA00022598"/>
    </source>
</evidence>
<comment type="caution">
    <text evidence="17">The sequence shown here is derived from an EMBL/GenBank/DDBJ whole genome shotgun (WGS) entry which is preliminary data.</text>
</comment>
<organism evidence="17 18">
    <name type="scientific">Marinobacter nauticus</name>
    <name type="common">Marinobacter hydrocarbonoclasticus</name>
    <name type="synonym">Marinobacter aquaeolei</name>
    <dbReference type="NCBI Taxonomy" id="2743"/>
    <lineage>
        <taxon>Bacteria</taxon>
        <taxon>Pseudomonadati</taxon>
        <taxon>Pseudomonadota</taxon>
        <taxon>Gammaproteobacteria</taxon>
        <taxon>Pseudomonadales</taxon>
        <taxon>Marinobacteraceae</taxon>
        <taxon>Marinobacter</taxon>
    </lineage>
</organism>
<evidence type="ECO:0000256" key="5">
    <source>
        <dbReference type="ARBA" id="ARBA00022555"/>
    </source>
</evidence>
<protein>
    <recommendedName>
        <fullName evidence="4">Alanine--tRNA ligase</fullName>
        <ecNumber evidence="3">6.1.1.7</ecNumber>
    </recommendedName>
    <alternativeName>
        <fullName evidence="14">Alanyl-tRNA synthetase</fullName>
    </alternativeName>
</protein>
<dbReference type="SMART" id="SM00863">
    <property type="entry name" value="tRNA_SAD"/>
    <property type="match status" value="1"/>
</dbReference>
<dbReference type="InterPro" id="IPR003156">
    <property type="entry name" value="DHHA1_dom"/>
</dbReference>
<evidence type="ECO:0000256" key="7">
    <source>
        <dbReference type="ARBA" id="ARBA00022723"/>
    </source>
</evidence>
<evidence type="ECO:0000256" key="2">
    <source>
        <dbReference type="ARBA" id="ARBA00008226"/>
    </source>
</evidence>
<dbReference type="GO" id="GO:0045892">
    <property type="term" value="P:negative regulation of DNA-templated transcription"/>
    <property type="evidence" value="ECO:0007669"/>
    <property type="project" value="TreeGrafter"/>
</dbReference>
<evidence type="ECO:0000256" key="12">
    <source>
        <dbReference type="ARBA" id="ARBA00022917"/>
    </source>
</evidence>
<gene>
    <name evidence="17" type="ORF">DCF82_21325</name>
</gene>
<dbReference type="InterPro" id="IPR012947">
    <property type="entry name" value="tRNA_SAD"/>
</dbReference>
<dbReference type="PANTHER" id="PTHR11777:SF9">
    <property type="entry name" value="ALANINE--TRNA LIGASE, CYTOPLASMIC"/>
    <property type="match status" value="1"/>
</dbReference>
<dbReference type="EC" id="6.1.1.7" evidence="3"/>
<dbReference type="Gene3D" id="6.10.250.550">
    <property type="match status" value="1"/>
</dbReference>
<keyword evidence="10" id="KW-0067">ATP-binding</keyword>
<evidence type="ECO:0000256" key="14">
    <source>
        <dbReference type="ARBA" id="ARBA00032577"/>
    </source>
</evidence>
<reference evidence="17 18" key="1">
    <citation type="journal article" date="2018" name="Nat. Biotechnol.">
        <title>A standardized bacterial taxonomy based on genome phylogeny substantially revises the tree of life.</title>
        <authorList>
            <person name="Parks D.H."/>
            <person name="Chuvochina M."/>
            <person name="Waite D.W."/>
            <person name="Rinke C."/>
            <person name="Skarshewski A."/>
            <person name="Chaumeil P.A."/>
            <person name="Hugenholtz P."/>
        </authorList>
    </citation>
    <scope>NUCLEOTIDE SEQUENCE [LARGE SCALE GENOMIC DNA]</scope>
    <source>
        <strain evidence="17">UBA9049</strain>
    </source>
</reference>
<dbReference type="GO" id="GO:0005829">
    <property type="term" value="C:cytosol"/>
    <property type="evidence" value="ECO:0007669"/>
    <property type="project" value="TreeGrafter"/>
</dbReference>
<keyword evidence="9" id="KW-0862">Zinc</keyword>
<keyword evidence="13" id="KW-0030">Aminoacyl-tRNA synthetase</keyword>